<gene>
    <name evidence="2" type="primary">Necator_chrX.g21496</name>
    <name evidence="2" type="ORF">RB195_021335</name>
</gene>
<proteinExistence type="predicted"/>
<dbReference type="Proteomes" id="UP001303046">
    <property type="component" value="Unassembled WGS sequence"/>
</dbReference>
<evidence type="ECO:0000313" key="2">
    <source>
        <dbReference type="EMBL" id="KAK6759702.1"/>
    </source>
</evidence>
<reference evidence="2 3" key="1">
    <citation type="submission" date="2023-08" db="EMBL/GenBank/DDBJ databases">
        <title>A Necator americanus chromosomal reference genome.</title>
        <authorList>
            <person name="Ilik V."/>
            <person name="Petrzelkova K.J."/>
            <person name="Pardy F."/>
            <person name="Fuh T."/>
            <person name="Niatou-Singa F.S."/>
            <person name="Gouil Q."/>
            <person name="Baker L."/>
            <person name="Ritchie M.E."/>
            <person name="Jex A.R."/>
            <person name="Gazzola D."/>
            <person name="Li H."/>
            <person name="Toshio Fujiwara R."/>
            <person name="Zhan B."/>
            <person name="Aroian R.V."/>
            <person name="Pafco B."/>
            <person name="Schwarz E.M."/>
        </authorList>
    </citation>
    <scope>NUCLEOTIDE SEQUENCE [LARGE SCALE GENOMIC DNA]</scope>
    <source>
        <strain evidence="2 3">Aroian</strain>
        <tissue evidence="2">Whole animal</tissue>
    </source>
</reference>
<dbReference type="EMBL" id="JAVFWL010000006">
    <property type="protein sequence ID" value="KAK6759702.1"/>
    <property type="molecule type" value="Genomic_DNA"/>
</dbReference>
<accession>A0ABR1EAJ1</accession>
<evidence type="ECO:0000256" key="1">
    <source>
        <dbReference type="SAM" id="MobiDB-lite"/>
    </source>
</evidence>
<comment type="caution">
    <text evidence="2">The sequence shown here is derived from an EMBL/GenBank/DDBJ whole genome shotgun (WGS) entry which is preliminary data.</text>
</comment>
<name>A0ABR1EAJ1_NECAM</name>
<protein>
    <submittedName>
        <fullName evidence="2">Uncharacterized protein</fullName>
    </submittedName>
</protein>
<feature type="compositionally biased region" description="Low complexity" evidence="1">
    <location>
        <begin position="11"/>
        <end position="24"/>
    </location>
</feature>
<feature type="region of interest" description="Disordered" evidence="1">
    <location>
        <begin position="1"/>
        <end position="37"/>
    </location>
</feature>
<sequence>MGRSKKVVSSPTATAVEPVAAPAEKLQNPNGAIGDERPRHNKLVEALALYTEANSRLSLLYQEKKELRACVNYVLAGIYLKFAEKDSNEDVCPALLQELNRLLSITSFRAPSYLLQDNTVTQRGSAAVDVKKRVWPSNITSPTDAAGEVLKHCAEALACLRGRSSTRPATCIFFPHGSDDILVKGSVKQGDYASMCRAFRNSIIIRCANGYTIYILDALKKSHFDAGYKFTVLGIQACARILSKSPVPRHRTSAILLLKRFLSTYSIFVAGIFRKPGDSTPESQRRIRDFAKLIESFKGTVYAVDVGITAAAAEKVADVFALHAEQIVRGTDRGSEYKEALDELEIARVLFTQSLDLLNNIDEKFVYKSRARIMTHFISVCALEFNSVKDDTRVTNQHQILIEEVTNQYERIIRLLETEKSSSGFEESIYRNCLLSIGSIYILFSDYFSEHPHRSVKEKCMEFTEISLRAYKAMLERDMPMLQRVDISEDMISLYDDMIIAKTSALESLERRGNANRQELRAAAKDCYKFILKMYDHVLRLILRQDVPASERNFTFKICELQHQLIEMNYVKDGVKIFGCRQVLCWLRVLAGVIVEANSDLYDSVERLNELWRQLQRMISAMVKKIPQSEFLKTAIEGVNIESVVDVNAFSKIIQDSIGKTINSIPEIDSKDIKEIPDYSDMLVIK</sequence>
<evidence type="ECO:0000313" key="3">
    <source>
        <dbReference type="Proteomes" id="UP001303046"/>
    </source>
</evidence>
<keyword evidence="3" id="KW-1185">Reference proteome</keyword>
<organism evidence="2 3">
    <name type="scientific">Necator americanus</name>
    <name type="common">Human hookworm</name>
    <dbReference type="NCBI Taxonomy" id="51031"/>
    <lineage>
        <taxon>Eukaryota</taxon>
        <taxon>Metazoa</taxon>
        <taxon>Ecdysozoa</taxon>
        <taxon>Nematoda</taxon>
        <taxon>Chromadorea</taxon>
        <taxon>Rhabditida</taxon>
        <taxon>Rhabditina</taxon>
        <taxon>Rhabditomorpha</taxon>
        <taxon>Strongyloidea</taxon>
        <taxon>Ancylostomatidae</taxon>
        <taxon>Bunostominae</taxon>
        <taxon>Necator</taxon>
    </lineage>
</organism>